<reference evidence="2" key="1">
    <citation type="journal article" date="2014" name="Nat. Genet.">
        <title>Genome and transcriptome of the porcine whipworm Trichuris suis.</title>
        <authorList>
            <person name="Jex A.R."/>
            <person name="Nejsum P."/>
            <person name="Schwarz E.M."/>
            <person name="Hu L."/>
            <person name="Young N.D."/>
            <person name="Hall R.S."/>
            <person name="Korhonen P.K."/>
            <person name="Liao S."/>
            <person name="Thamsborg S."/>
            <person name="Xia J."/>
            <person name="Xu P."/>
            <person name="Wang S."/>
            <person name="Scheerlinck J.P."/>
            <person name="Hofmann A."/>
            <person name="Sternberg P.W."/>
            <person name="Wang J."/>
            <person name="Gasser R.B."/>
        </authorList>
    </citation>
    <scope>NUCLEOTIDE SEQUENCE [LARGE SCALE GENOMIC DNA]</scope>
    <source>
        <strain evidence="2">DCEP-RM93F</strain>
    </source>
</reference>
<feature type="transmembrane region" description="Helical" evidence="1">
    <location>
        <begin position="263"/>
        <end position="281"/>
    </location>
</feature>
<feature type="transmembrane region" description="Helical" evidence="1">
    <location>
        <begin position="352"/>
        <end position="370"/>
    </location>
</feature>
<name>A0A085NPL9_9BILA</name>
<accession>A0A085NPL9</accession>
<sequence length="598" mass="67350">MSNIAVYCGRNSERLVNVVLESEGNVPLALKLVNSSSCAHICVVFLERGVMEPIELERAFIEAKSEKHIEIKGITPAEIRSEDLQKLRIAYIPLQNKSEEKETDDQNILPRPGGKYQVSKFITPIPETYRLIGREEFPMSMLRIEDGCSSQQSLLINRCPRSSALTDIQSKWTLGFHSTSVDLPADHTKLEKQKSENQTKANEDYVLKKNELDAPVKSHNTMEPCGLAKRNNASLCPAHRRCADKMSNVIGNRRDMVGEVSNYMWSLSINVAILLLCYLVIKSENQTKANEHYVLKKNELDAPVVKSHNTMEPCGLAKRNNASLCPAHRRCADKMSNVIGNRRDMVGEVSNYMWSLSINVAILLLCYLVIKQNFIPLLRVVMSNIAVSCSGNSERLVNVVLESEGNGSLALKFVNSSNCAQICVVLLDRGVIEPIELEQTIVEAKSEKHIVIKGITPRNEDLEKIRVAYIPLQNKSEKKETDDQNIPTRYGGNHQVSKLIAPIRENYRPVGREEFPMSMLLTEDGYNSQQSLLRNRSPRSFTLTDIQSKWTLGFHSTSVDLPDPSTPYNTVVDEELNQRVSVKIFKIFVDYRKSQCAA</sequence>
<gene>
    <name evidence="2" type="ORF">M514_16347</name>
</gene>
<dbReference type="EMBL" id="KL367482">
    <property type="protein sequence ID" value="KFD71415.1"/>
    <property type="molecule type" value="Genomic_DNA"/>
</dbReference>
<keyword evidence="1" id="KW-0812">Transmembrane</keyword>
<keyword evidence="1" id="KW-0472">Membrane</keyword>
<proteinExistence type="predicted"/>
<keyword evidence="1" id="KW-1133">Transmembrane helix</keyword>
<dbReference type="AlphaFoldDB" id="A0A085NPL9"/>
<protein>
    <submittedName>
        <fullName evidence="2">Uncharacterized protein</fullName>
    </submittedName>
</protein>
<organism evidence="2">
    <name type="scientific">Trichuris suis</name>
    <name type="common">pig whipworm</name>
    <dbReference type="NCBI Taxonomy" id="68888"/>
    <lineage>
        <taxon>Eukaryota</taxon>
        <taxon>Metazoa</taxon>
        <taxon>Ecdysozoa</taxon>
        <taxon>Nematoda</taxon>
        <taxon>Enoplea</taxon>
        <taxon>Dorylaimia</taxon>
        <taxon>Trichinellida</taxon>
        <taxon>Trichuridae</taxon>
        <taxon>Trichuris</taxon>
    </lineage>
</organism>
<evidence type="ECO:0000256" key="1">
    <source>
        <dbReference type="SAM" id="Phobius"/>
    </source>
</evidence>
<dbReference type="Proteomes" id="UP000030758">
    <property type="component" value="Unassembled WGS sequence"/>
</dbReference>
<evidence type="ECO:0000313" key="2">
    <source>
        <dbReference type="EMBL" id="KFD71415.1"/>
    </source>
</evidence>